<feature type="modified residue" description="4-aspartylphosphate" evidence="6">
    <location>
        <position position="51"/>
    </location>
</feature>
<feature type="domain" description="Response regulatory" evidence="8">
    <location>
        <begin position="2"/>
        <end position="116"/>
    </location>
</feature>
<evidence type="ECO:0000256" key="4">
    <source>
        <dbReference type="ARBA" id="ARBA00023125"/>
    </source>
</evidence>
<evidence type="ECO:0000256" key="6">
    <source>
        <dbReference type="PROSITE-ProRule" id="PRU00169"/>
    </source>
</evidence>
<dbReference type="Pfam" id="PF00486">
    <property type="entry name" value="Trans_reg_C"/>
    <property type="match status" value="1"/>
</dbReference>
<dbReference type="SUPFAM" id="SSF52172">
    <property type="entry name" value="CheY-like"/>
    <property type="match status" value="1"/>
</dbReference>
<evidence type="ECO:0000313" key="10">
    <source>
        <dbReference type="EMBL" id="XAU14451.1"/>
    </source>
</evidence>
<dbReference type="Gene3D" id="1.10.10.10">
    <property type="entry name" value="Winged helix-like DNA-binding domain superfamily/Winged helix DNA-binding domain"/>
    <property type="match status" value="1"/>
</dbReference>
<evidence type="ECO:0000256" key="7">
    <source>
        <dbReference type="PROSITE-ProRule" id="PRU01091"/>
    </source>
</evidence>
<dbReference type="PANTHER" id="PTHR48111">
    <property type="entry name" value="REGULATOR OF RPOS"/>
    <property type="match status" value="1"/>
</dbReference>
<dbReference type="PROSITE" id="PS51755">
    <property type="entry name" value="OMPR_PHOB"/>
    <property type="match status" value="1"/>
</dbReference>
<reference evidence="10 11" key="1">
    <citation type="submission" date="2024-03" db="EMBL/GenBank/DDBJ databases">
        <title>Sulfurimonas sp. HSL3-1.</title>
        <authorList>
            <person name="Wang S."/>
        </authorList>
    </citation>
    <scope>NUCLEOTIDE SEQUENCE [LARGE SCALE GENOMIC DNA]</scope>
    <source>
        <strain evidence="10 11">HSL3-1</strain>
    </source>
</reference>
<dbReference type="EMBL" id="CP147920">
    <property type="protein sequence ID" value="XAU14451.1"/>
    <property type="molecule type" value="Genomic_DNA"/>
</dbReference>
<evidence type="ECO:0000259" key="9">
    <source>
        <dbReference type="PROSITE" id="PS51755"/>
    </source>
</evidence>
<dbReference type="PANTHER" id="PTHR48111:SF21">
    <property type="entry name" value="DNA-BINDING DUAL MASTER TRANSCRIPTIONAL REGULATOR RPAA"/>
    <property type="match status" value="1"/>
</dbReference>
<keyword evidence="3" id="KW-0805">Transcription regulation</keyword>
<proteinExistence type="predicted"/>
<accession>A0ABZ3H9U8</accession>
<name>A0ABZ3H9U8_9BACT</name>
<evidence type="ECO:0000256" key="5">
    <source>
        <dbReference type="ARBA" id="ARBA00023163"/>
    </source>
</evidence>
<keyword evidence="5" id="KW-0804">Transcription</keyword>
<dbReference type="InterPro" id="IPR039420">
    <property type="entry name" value="WalR-like"/>
</dbReference>
<dbReference type="Gene3D" id="3.40.50.2300">
    <property type="match status" value="1"/>
</dbReference>
<keyword evidence="2" id="KW-0902">Two-component regulatory system</keyword>
<dbReference type="PROSITE" id="PS50110">
    <property type="entry name" value="RESPONSE_REGULATORY"/>
    <property type="match status" value="1"/>
</dbReference>
<feature type="domain" description="OmpR/PhoB-type" evidence="9">
    <location>
        <begin position="124"/>
        <end position="218"/>
    </location>
</feature>
<dbReference type="SMART" id="SM00448">
    <property type="entry name" value="REC"/>
    <property type="match status" value="1"/>
</dbReference>
<organism evidence="10 11">
    <name type="scientific">Sulfurimonas diazotrophicus</name>
    <dbReference type="NCBI Taxonomy" id="3131939"/>
    <lineage>
        <taxon>Bacteria</taxon>
        <taxon>Pseudomonadati</taxon>
        <taxon>Campylobacterota</taxon>
        <taxon>Epsilonproteobacteria</taxon>
        <taxon>Campylobacterales</taxon>
        <taxon>Sulfurimonadaceae</taxon>
        <taxon>Sulfurimonas</taxon>
    </lineage>
</organism>
<dbReference type="SMART" id="SM00862">
    <property type="entry name" value="Trans_reg_C"/>
    <property type="match status" value="1"/>
</dbReference>
<dbReference type="InterPro" id="IPR011006">
    <property type="entry name" value="CheY-like_superfamily"/>
</dbReference>
<dbReference type="InterPro" id="IPR036388">
    <property type="entry name" value="WH-like_DNA-bd_sf"/>
</dbReference>
<gene>
    <name evidence="10" type="ORF">WCY31_09335</name>
</gene>
<dbReference type="Pfam" id="PF00072">
    <property type="entry name" value="Response_reg"/>
    <property type="match status" value="1"/>
</dbReference>
<dbReference type="RefSeq" id="WP_345972178.1">
    <property type="nucleotide sequence ID" value="NZ_CP147920.1"/>
</dbReference>
<evidence type="ECO:0000313" key="11">
    <source>
        <dbReference type="Proteomes" id="UP001447842"/>
    </source>
</evidence>
<dbReference type="InterPro" id="IPR001789">
    <property type="entry name" value="Sig_transdc_resp-reg_receiver"/>
</dbReference>
<sequence>MRILLLEDEVMLQGAVSEYLQMHNHRVDAFVDGAEALEAIMKGGYDLLILDINVPSIDGLSLLERLNAAKVAVPAIFTSAQTDIAEISKAYELGCFDYLKKPFHLQELLLHINRVMRDVPPDQRKHLRLSTRYSYDMLNETLLFDNEPQTLTRRQHQIIDLLARNMNRVVDFETFRIYVWDEAIIDNATIRAEVNRLKKGLKEDFIQNIRAMGYMITSR</sequence>
<keyword evidence="4 7" id="KW-0238">DNA-binding</keyword>
<protein>
    <submittedName>
        <fullName evidence="10">Response regulator transcription factor</fullName>
    </submittedName>
</protein>
<evidence type="ECO:0000256" key="3">
    <source>
        <dbReference type="ARBA" id="ARBA00023015"/>
    </source>
</evidence>
<dbReference type="Proteomes" id="UP001447842">
    <property type="component" value="Chromosome"/>
</dbReference>
<dbReference type="InterPro" id="IPR001867">
    <property type="entry name" value="OmpR/PhoB-type_DNA-bd"/>
</dbReference>
<feature type="DNA-binding region" description="OmpR/PhoB-type" evidence="7">
    <location>
        <begin position="124"/>
        <end position="218"/>
    </location>
</feature>
<evidence type="ECO:0000256" key="1">
    <source>
        <dbReference type="ARBA" id="ARBA00022553"/>
    </source>
</evidence>
<keyword evidence="11" id="KW-1185">Reference proteome</keyword>
<keyword evidence="1 6" id="KW-0597">Phosphoprotein</keyword>
<evidence type="ECO:0000256" key="2">
    <source>
        <dbReference type="ARBA" id="ARBA00023012"/>
    </source>
</evidence>
<evidence type="ECO:0000259" key="8">
    <source>
        <dbReference type="PROSITE" id="PS50110"/>
    </source>
</evidence>